<dbReference type="Gene3D" id="3.30.70.870">
    <property type="entry name" value="Elongation Factor G (Translational Gtpase), domain 3"/>
    <property type="match status" value="1"/>
</dbReference>
<keyword evidence="3 12" id="KW-0547">Nucleotide-binding</keyword>
<dbReference type="CDD" id="cd03709">
    <property type="entry name" value="lepA_C"/>
    <property type="match status" value="1"/>
</dbReference>
<keyword evidence="2 12" id="KW-1003">Cell membrane</keyword>
<dbReference type="GO" id="GO:0003746">
    <property type="term" value="F:translation elongation factor activity"/>
    <property type="evidence" value="ECO:0007669"/>
    <property type="project" value="UniProtKB-UniRule"/>
</dbReference>
<evidence type="ECO:0000259" key="13">
    <source>
        <dbReference type="PROSITE" id="PS51722"/>
    </source>
</evidence>
<evidence type="ECO:0000256" key="3">
    <source>
        <dbReference type="ARBA" id="ARBA00022741"/>
    </source>
</evidence>
<reference evidence="14" key="2">
    <citation type="submission" date="2021-09" db="EMBL/GenBank/DDBJ databases">
        <authorList>
            <person name="Gilroy R."/>
        </authorList>
    </citation>
    <scope>NUCLEOTIDE SEQUENCE</scope>
    <source>
        <strain evidence="14">CHK174-6876</strain>
    </source>
</reference>
<dbReference type="FunFam" id="3.40.50.300:FF:000078">
    <property type="entry name" value="Elongation factor 4"/>
    <property type="match status" value="1"/>
</dbReference>
<name>A0A921K0Z8_9LACO</name>
<dbReference type="InterPro" id="IPR000795">
    <property type="entry name" value="T_Tr_GTP-bd_dom"/>
</dbReference>
<dbReference type="FunFam" id="3.30.70.240:FF:000007">
    <property type="entry name" value="Translation factor GUF1, mitochondrial"/>
    <property type="match status" value="1"/>
</dbReference>
<gene>
    <name evidence="12 14" type="primary">lepA</name>
    <name evidence="14" type="ORF">K8V00_07405</name>
</gene>
<dbReference type="NCBIfam" id="TIGR00231">
    <property type="entry name" value="small_GTP"/>
    <property type="match status" value="1"/>
</dbReference>
<dbReference type="PRINTS" id="PR00315">
    <property type="entry name" value="ELONGATNFCT"/>
</dbReference>
<dbReference type="InterPro" id="IPR035654">
    <property type="entry name" value="LepA_IV"/>
</dbReference>
<dbReference type="CDD" id="cd03699">
    <property type="entry name" value="EF4_II"/>
    <property type="match status" value="1"/>
</dbReference>
<evidence type="ECO:0000313" key="15">
    <source>
        <dbReference type="Proteomes" id="UP000707535"/>
    </source>
</evidence>
<dbReference type="InterPro" id="IPR038363">
    <property type="entry name" value="LepA_C_sf"/>
</dbReference>
<keyword evidence="5 12" id="KW-0648">Protein biosynthesis</keyword>
<dbReference type="PROSITE" id="PS51722">
    <property type="entry name" value="G_TR_2"/>
    <property type="match status" value="1"/>
</dbReference>
<dbReference type="PANTHER" id="PTHR43512">
    <property type="entry name" value="TRANSLATION FACTOR GUF1-RELATED"/>
    <property type="match status" value="1"/>
</dbReference>
<dbReference type="EMBL" id="DYXG01000075">
    <property type="protein sequence ID" value="HJE97433.1"/>
    <property type="molecule type" value="Genomic_DNA"/>
</dbReference>
<dbReference type="InterPro" id="IPR000640">
    <property type="entry name" value="EFG_V-like"/>
</dbReference>
<comment type="catalytic activity">
    <reaction evidence="8 12">
        <text>GTP + H2O = GDP + phosphate + H(+)</text>
        <dbReference type="Rhea" id="RHEA:19669"/>
        <dbReference type="ChEBI" id="CHEBI:15377"/>
        <dbReference type="ChEBI" id="CHEBI:15378"/>
        <dbReference type="ChEBI" id="CHEBI:37565"/>
        <dbReference type="ChEBI" id="CHEBI:43474"/>
        <dbReference type="ChEBI" id="CHEBI:58189"/>
        <dbReference type="EC" id="3.6.5.n1"/>
    </reaction>
</comment>
<evidence type="ECO:0000256" key="5">
    <source>
        <dbReference type="ARBA" id="ARBA00022917"/>
    </source>
</evidence>
<reference evidence="14" key="1">
    <citation type="journal article" date="2021" name="PeerJ">
        <title>Extensive microbial diversity within the chicken gut microbiome revealed by metagenomics and culture.</title>
        <authorList>
            <person name="Gilroy R."/>
            <person name="Ravi A."/>
            <person name="Getino M."/>
            <person name="Pursley I."/>
            <person name="Horton D.L."/>
            <person name="Alikhan N.F."/>
            <person name="Baker D."/>
            <person name="Gharbi K."/>
            <person name="Hall N."/>
            <person name="Watson M."/>
            <person name="Adriaenssens E.M."/>
            <person name="Foster-Nyarko E."/>
            <person name="Jarju S."/>
            <person name="Secka A."/>
            <person name="Antonio M."/>
            <person name="Oren A."/>
            <person name="Chaudhuri R.R."/>
            <person name="La Ragione R."/>
            <person name="Hildebrand F."/>
            <person name="Pallen M.J."/>
        </authorList>
    </citation>
    <scope>NUCLEOTIDE SEQUENCE</scope>
    <source>
        <strain evidence="14">CHK174-6876</strain>
    </source>
</reference>
<dbReference type="PANTHER" id="PTHR43512:SF4">
    <property type="entry name" value="TRANSLATION FACTOR GUF1 HOMOLOG, CHLOROPLASTIC"/>
    <property type="match status" value="1"/>
</dbReference>
<dbReference type="Gene3D" id="3.30.70.240">
    <property type="match status" value="1"/>
</dbReference>
<dbReference type="FunFam" id="3.30.70.2570:FF:000001">
    <property type="entry name" value="Translation factor GUF1, mitochondrial"/>
    <property type="match status" value="1"/>
</dbReference>
<evidence type="ECO:0000256" key="6">
    <source>
        <dbReference type="ARBA" id="ARBA00023134"/>
    </source>
</evidence>
<evidence type="ECO:0000256" key="12">
    <source>
        <dbReference type="HAMAP-Rule" id="MF_00071"/>
    </source>
</evidence>
<evidence type="ECO:0000256" key="9">
    <source>
        <dbReference type="ARBA" id="ARBA00057626"/>
    </source>
</evidence>
<evidence type="ECO:0000256" key="2">
    <source>
        <dbReference type="ARBA" id="ARBA00022475"/>
    </source>
</evidence>
<dbReference type="GO" id="GO:0005525">
    <property type="term" value="F:GTP binding"/>
    <property type="evidence" value="ECO:0007669"/>
    <property type="project" value="UniProtKB-UniRule"/>
</dbReference>
<dbReference type="FunFam" id="3.30.70.870:FF:000004">
    <property type="entry name" value="Translation factor GUF1, mitochondrial"/>
    <property type="match status" value="1"/>
</dbReference>
<dbReference type="EC" id="3.6.5.n1" evidence="11 12"/>
<keyword evidence="7 12" id="KW-0472">Membrane</keyword>
<feature type="binding site" evidence="12">
    <location>
        <begin position="140"/>
        <end position="143"/>
    </location>
    <ligand>
        <name>GTP</name>
        <dbReference type="ChEBI" id="CHEBI:37565"/>
    </ligand>
</feature>
<dbReference type="InterPro" id="IPR031157">
    <property type="entry name" value="G_TR_CS"/>
</dbReference>
<comment type="similarity">
    <text evidence="1 12">Belongs to the TRAFAC class translation factor GTPase superfamily. Classic translation factor GTPase family. LepA subfamily.</text>
</comment>
<dbReference type="HAMAP" id="MF_00071">
    <property type="entry name" value="LepA"/>
    <property type="match status" value="1"/>
</dbReference>
<dbReference type="GO" id="GO:0043022">
    <property type="term" value="F:ribosome binding"/>
    <property type="evidence" value="ECO:0007669"/>
    <property type="project" value="UniProtKB-UniRule"/>
</dbReference>
<dbReference type="NCBIfam" id="TIGR01393">
    <property type="entry name" value="lepA"/>
    <property type="match status" value="1"/>
</dbReference>
<dbReference type="Gene3D" id="2.40.30.10">
    <property type="entry name" value="Translation factors"/>
    <property type="match status" value="1"/>
</dbReference>
<feature type="binding site" evidence="12">
    <location>
        <begin position="23"/>
        <end position="28"/>
    </location>
    <ligand>
        <name>GTP</name>
        <dbReference type="ChEBI" id="CHEBI:37565"/>
    </ligand>
</feature>
<comment type="caution">
    <text evidence="14">The sequence shown here is derived from an EMBL/GenBank/DDBJ whole genome shotgun (WGS) entry which is preliminary data.</text>
</comment>
<keyword evidence="6 12" id="KW-0342">GTP-binding</keyword>
<evidence type="ECO:0000256" key="1">
    <source>
        <dbReference type="ARBA" id="ARBA00005454"/>
    </source>
</evidence>
<dbReference type="Gene3D" id="3.40.50.300">
    <property type="entry name" value="P-loop containing nucleotide triphosphate hydrolases"/>
    <property type="match status" value="1"/>
</dbReference>
<dbReference type="GO" id="GO:0045727">
    <property type="term" value="P:positive regulation of translation"/>
    <property type="evidence" value="ECO:0007669"/>
    <property type="project" value="UniProtKB-UniRule"/>
</dbReference>
<dbReference type="Gene3D" id="3.30.70.2570">
    <property type="entry name" value="Elongation factor 4, C-terminal domain"/>
    <property type="match status" value="1"/>
</dbReference>
<dbReference type="SMART" id="SM00838">
    <property type="entry name" value="EFG_C"/>
    <property type="match status" value="1"/>
</dbReference>
<dbReference type="FunFam" id="2.40.30.10:FF:000015">
    <property type="entry name" value="Translation factor GUF1, mitochondrial"/>
    <property type="match status" value="1"/>
</dbReference>
<dbReference type="AlphaFoldDB" id="A0A921K0Z8"/>
<keyword evidence="14" id="KW-0251">Elongation factor</keyword>
<dbReference type="SUPFAM" id="SSF50447">
    <property type="entry name" value="Translation proteins"/>
    <property type="match status" value="1"/>
</dbReference>
<evidence type="ECO:0000256" key="11">
    <source>
        <dbReference type="ARBA" id="ARBA00066744"/>
    </source>
</evidence>
<dbReference type="Pfam" id="PF00679">
    <property type="entry name" value="EFG_C"/>
    <property type="match status" value="1"/>
</dbReference>
<dbReference type="Proteomes" id="UP000707535">
    <property type="component" value="Unassembled WGS sequence"/>
</dbReference>
<evidence type="ECO:0000256" key="7">
    <source>
        <dbReference type="ARBA" id="ARBA00023136"/>
    </source>
</evidence>
<evidence type="ECO:0000313" key="14">
    <source>
        <dbReference type="EMBL" id="HJE97433.1"/>
    </source>
</evidence>
<dbReference type="InterPro" id="IPR006297">
    <property type="entry name" value="EF-4"/>
</dbReference>
<dbReference type="SUPFAM" id="SSF52540">
    <property type="entry name" value="P-loop containing nucleoside triphosphate hydrolases"/>
    <property type="match status" value="1"/>
</dbReference>
<accession>A0A921K0Z8</accession>
<dbReference type="InterPro" id="IPR027417">
    <property type="entry name" value="P-loop_NTPase"/>
</dbReference>
<dbReference type="CDD" id="cd16260">
    <property type="entry name" value="EF4_III"/>
    <property type="match status" value="1"/>
</dbReference>
<proteinExistence type="inferred from homology"/>
<keyword evidence="4 12" id="KW-0378">Hydrolase</keyword>
<dbReference type="InterPro" id="IPR009000">
    <property type="entry name" value="Transl_B-barrel_sf"/>
</dbReference>
<sequence>MNIEEMKERQKHIRNFSIVAHIDHGKSTIADRILELTDTVSHREMKAQLLDSMDLERERGITIKLNAVELKYHAKDGEDYIFHLIDTPGHVDFSYEVSRSLAACEGAVLVVDAAQGVEAQTLANVYLAIDDDLEIIPVINKVDLPSAQPEVVRQEIEDLIGLDASEAVLTSGKTGLGIPEMLEQIVQQIPAPAGDLKAPLKALVFDSIYDDYRGVVLSVRVTQGIVKPGDRIKLMNSGMEYEVAEVGVNSPKPLKRDFLMAGDVGYLTASIKNIKNTRVGDTVTNADSPADKPLAGYREMHPMVYSGLYPTDNAKYNDLREALEKLQLNDAALEFEPETSQALGFGFRCGFLGLLHMDVVQERLEREFNMDLITTAPAVTYNVKLTDGSYVKVSNPADMPEVSNIAQINEPFVKAEIMVPNDYVGAVMELCQRKRGQFVTMDYLDDTRVNVIYKMPLAEIIFDFFDKLKSNTRGYASLDYEFDQEQPSDLVKIDILLNGDKVDALSFISHKQFAQERARVITKKLKEIIPRQNFEIPIQAATGSKIIARTNIKAYRKDVTSRIHTGDPDRRAKLLEKQKRGKKRMKDVGTVQIPQEAFMAVLQSEDESK</sequence>
<dbReference type="CDD" id="cd01890">
    <property type="entry name" value="LepA"/>
    <property type="match status" value="1"/>
</dbReference>
<comment type="subcellular location">
    <subcellularLocation>
        <location evidence="12">Cell membrane</location>
        <topology evidence="12">Peripheral membrane protein</topology>
        <orientation evidence="12">Cytoplasmic side</orientation>
    </subcellularLocation>
</comment>
<protein>
    <recommendedName>
        <fullName evidence="11 12">Elongation factor 4</fullName>
        <shortName evidence="12">EF-4</shortName>
        <ecNumber evidence="11 12">3.6.5.n1</ecNumber>
    </recommendedName>
    <alternativeName>
        <fullName evidence="12">Ribosomal back-translocase LepA</fullName>
    </alternativeName>
</protein>
<dbReference type="InterPro" id="IPR004161">
    <property type="entry name" value="EFTu-like_2"/>
</dbReference>
<dbReference type="GO" id="GO:0005886">
    <property type="term" value="C:plasma membrane"/>
    <property type="evidence" value="ECO:0007669"/>
    <property type="project" value="UniProtKB-SubCell"/>
</dbReference>
<dbReference type="PROSITE" id="PS00301">
    <property type="entry name" value="G_TR_1"/>
    <property type="match status" value="1"/>
</dbReference>
<dbReference type="Pfam" id="PF06421">
    <property type="entry name" value="LepA_C"/>
    <property type="match status" value="1"/>
</dbReference>
<dbReference type="InterPro" id="IPR005225">
    <property type="entry name" value="Small_GTP-bd"/>
</dbReference>
<dbReference type="InterPro" id="IPR013842">
    <property type="entry name" value="LepA_CTD"/>
</dbReference>
<comment type="similarity">
    <text evidence="10">Belongs to the GTP-binding elongation factor family. LepA subfamily.</text>
</comment>
<organism evidence="14 15">
    <name type="scientific">Ligilactobacillus acidipiscis</name>
    <dbReference type="NCBI Taxonomy" id="89059"/>
    <lineage>
        <taxon>Bacteria</taxon>
        <taxon>Bacillati</taxon>
        <taxon>Bacillota</taxon>
        <taxon>Bacilli</taxon>
        <taxon>Lactobacillales</taxon>
        <taxon>Lactobacillaceae</taxon>
        <taxon>Ligilactobacillus</taxon>
    </lineage>
</organism>
<evidence type="ECO:0000256" key="8">
    <source>
        <dbReference type="ARBA" id="ARBA00050293"/>
    </source>
</evidence>
<comment type="function">
    <text evidence="9 12">Required for accurate and efficient protein synthesis under certain stress conditions. May act as a fidelity factor of the translation reaction, by catalyzing a one-codon backward translocation of tRNAs on improperly translocated ribosomes. Back-translocation proceeds from a post-translocation (POST) complex to a pre-translocation (PRE) complex, thus giving elongation factor G a second chance to translocate the tRNAs correctly. Binds to ribosomes in a GTP-dependent manner.</text>
</comment>
<evidence type="ECO:0000256" key="10">
    <source>
        <dbReference type="ARBA" id="ARBA00061052"/>
    </source>
</evidence>
<feature type="domain" description="Tr-type G" evidence="13">
    <location>
        <begin position="11"/>
        <end position="193"/>
    </location>
</feature>
<evidence type="ECO:0000256" key="4">
    <source>
        <dbReference type="ARBA" id="ARBA00022801"/>
    </source>
</evidence>
<dbReference type="Pfam" id="PF00009">
    <property type="entry name" value="GTP_EFTU"/>
    <property type="match status" value="1"/>
</dbReference>
<dbReference type="GO" id="GO:0003924">
    <property type="term" value="F:GTPase activity"/>
    <property type="evidence" value="ECO:0007669"/>
    <property type="project" value="UniProtKB-UniRule"/>
</dbReference>
<dbReference type="RefSeq" id="WP_277124358.1">
    <property type="nucleotide sequence ID" value="NZ_CP113926.1"/>
</dbReference>
<dbReference type="Pfam" id="PF03144">
    <property type="entry name" value="GTP_EFTU_D2"/>
    <property type="match status" value="1"/>
</dbReference>
<dbReference type="SUPFAM" id="SSF54980">
    <property type="entry name" value="EF-G C-terminal domain-like"/>
    <property type="match status" value="2"/>
</dbReference>
<dbReference type="InterPro" id="IPR035647">
    <property type="entry name" value="EFG_III/V"/>
</dbReference>